<evidence type="ECO:0000256" key="1">
    <source>
        <dbReference type="ARBA" id="ARBA00008668"/>
    </source>
</evidence>
<dbReference type="SUPFAM" id="SSF52266">
    <property type="entry name" value="SGNH hydrolase"/>
    <property type="match status" value="1"/>
</dbReference>
<dbReference type="EMBL" id="RWGY01000029">
    <property type="protein sequence ID" value="TVU19807.1"/>
    <property type="molecule type" value="Genomic_DNA"/>
</dbReference>
<protein>
    <recommendedName>
        <fullName evidence="4">GDSL esterase/lipase</fullName>
    </recommendedName>
</protein>
<gene>
    <name evidence="2" type="ORF">EJB05_35978</name>
</gene>
<comment type="caution">
    <text evidence="2">The sequence shown here is derived from an EMBL/GenBank/DDBJ whole genome shotgun (WGS) entry which is preliminary data.</text>
</comment>
<sequence>MQSLYSLGARNFMGAGLPPVGCLPVQKTLHALLPPLAFGGCSDRPNADAQLYNTKLQQMLIKLEANSTGSTFAYVDVYTPLLDMATNPRRRYGFSQTGLGCCGTGLVEMGELCTNLLPLCPSPGSYMFFDSVHPTQATYKQLADQIVQSTTPKFKSKAECRHIVQAHQLVPHPGLREEPPHDEGPLHPFTFIAELRDGVPVRWTAPSVELGEDAFGVPGVDLFRATDVKEAEHLAGEGIADEAHDVGVDFLADRLAFPGGADLGDVGGRGGPVGELEEEVAVAARGTDRAIEDALVCEVGVDAGLGVDEVLLVPQRVGFV</sequence>
<comment type="similarity">
    <text evidence="1">Belongs to the 'GDSL' lipolytic enzyme family.</text>
</comment>
<feature type="non-terminal residue" evidence="2">
    <location>
        <position position="1"/>
    </location>
</feature>
<dbReference type="GO" id="GO:0016788">
    <property type="term" value="F:hydrolase activity, acting on ester bonds"/>
    <property type="evidence" value="ECO:0007669"/>
    <property type="project" value="InterPro"/>
</dbReference>
<dbReference type="Pfam" id="PF00657">
    <property type="entry name" value="Lipase_GDSL"/>
    <property type="match status" value="1"/>
</dbReference>
<dbReference type="Proteomes" id="UP000324897">
    <property type="component" value="Chromosome 7"/>
</dbReference>
<organism evidence="2 3">
    <name type="scientific">Eragrostis curvula</name>
    <name type="common">weeping love grass</name>
    <dbReference type="NCBI Taxonomy" id="38414"/>
    <lineage>
        <taxon>Eukaryota</taxon>
        <taxon>Viridiplantae</taxon>
        <taxon>Streptophyta</taxon>
        <taxon>Embryophyta</taxon>
        <taxon>Tracheophyta</taxon>
        <taxon>Spermatophyta</taxon>
        <taxon>Magnoliopsida</taxon>
        <taxon>Liliopsida</taxon>
        <taxon>Poales</taxon>
        <taxon>Poaceae</taxon>
        <taxon>PACMAD clade</taxon>
        <taxon>Chloridoideae</taxon>
        <taxon>Eragrostideae</taxon>
        <taxon>Eragrostidinae</taxon>
        <taxon>Eragrostis</taxon>
    </lineage>
</organism>
<reference evidence="2 3" key="1">
    <citation type="journal article" date="2019" name="Sci. Rep.">
        <title>A high-quality genome of Eragrostis curvula grass provides insights into Poaceae evolution and supports new strategies to enhance forage quality.</title>
        <authorList>
            <person name="Carballo J."/>
            <person name="Santos B.A.C.M."/>
            <person name="Zappacosta D."/>
            <person name="Garbus I."/>
            <person name="Selva J.P."/>
            <person name="Gallo C.A."/>
            <person name="Diaz A."/>
            <person name="Albertini E."/>
            <person name="Caccamo M."/>
            <person name="Echenique V."/>
        </authorList>
    </citation>
    <scope>NUCLEOTIDE SEQUENCE [LARGE SCALE GENOMIC DNA]</scope>
    <source>
        <strain evidence="3">cv. Victoria</strain>
        <tissue evidence="2">Leaf</tissue>
    </source>
</reference>
<dbReference type="Gene3D" id="3.40.50.1110">
    <property type="entry name" value="SGNH hydrolase"/>
    <property type="match status" value="1"/>
</dbReference>
<dbReference type="PANTHER" id="PTHR45642">
    <property type="entry name" value="GDSL ESTERASE/LIPASE EXL3"/>
    <property type="match status" value="1"/>
</dbReference>
<dbReference type="AlphaFoldDB" id="A0A5J9U8Z2"/>
<evidence type="ECO:0008006" key="4">
    <source>
        <dbReference type="Google" id="ProtNLM"/>
    </source>
</evidence>
<keyword evidence="3" id="KW-1185">Reference proteome</keyword>
<name>A0A5J9U8Z2_9POAL</name>
<dbReference type="Gramene" id="TVU19807">
    <property type="protein sequence ID" value="TVU19807"/>
    <property type="gene ID" value="EJB05_35978"/>
</dbReference>
<dbReference type="InterPro" id="IPR050592">
    <property type="entry name" value="GDSL_lipolytic_enzyme"/>
</dbReference>
<proteinExistence type="inferred from homology"/>
<evidence type="ECO:0000313" key="3">
    <source>
        <dbReference type="Proteomes" id="UP000324897"/>
    </source>
</evidence>
<evidence type="ECO:0000313" key="2">
    <source>
        <dbReference type="EMBL" id="TVU19807.1"/>
    </source>
</evidence>
<dbReference type="PANTHER" id="PTHR45642:SF145">
    <property type="entry name" value="OS05G0468500 PROTEIN"/>
    <property type="match status" value="1"/>
</dbReference>
<accession>A0A5J9U8Z2</accession>
<dbReference type="InterPro" id="IPR036514">
    <property type="entry name" value="SGNH_hydro_sf"/>
</dbReference>
<dbReference type="OrthoDB" id="1600564at2759"/>
<dbReference type="InterPro" id="IPR001087">
    <property type="entry name" value="GDSL"/>
</dbReference>